<comment type="caution">
    <text evidence="3">The sequence shown here is derived from an EMBL/GenBank/DDBJ whole genome shotgun (WGS) entry which is preliminary data.</text>
</comment>
<dbReference type="Proteomes" id="UP000247099">
    <property type="component" value="Unassembled WGS sequence"/>
</dbReference>
<organism evidence="3 4">
    <name type="scientific">Coraliomargarita sinensis</name>
    <dbReference type="NCBI Taxonomy" id="2174842"/>
    <lineage>
        <taxon>Bacteria</taxon>
        <taxon>Pseudomonadati</taxon>
        <taxon>Verrucomicrobiota</taxon>
        <taxon>Opitutia</taxon>
        <taxon>Puniceicoccales</taxon>
        <taxon>Coraliomargaritaceae</taxon>
        <taxon>Coraliomargarita</taxon>
    </lineage>
</organism>
<evidence type="ECO:0000313" key="4">
    <source>
        <dbReference type="Proteomes" id="UP000247099"/>
    </source>
</evidence>
<feature type="transmembrane region" description="Helical" evidence="2">
    <location>
        <begin position="20"/>
        <end position="40"/>
    </location>
</feature>
<accession>A0A317ZED3</accession>
<gene>
    <name evidence="3" type="ORF">DDZ13_11355</name>
</gene>
<proteinExistence type="predicted"/>
<dbReference type="OrthoDB" id="177809at2"/>
<keyword evidence="2" id="KW-0472">Membrane</keyword>
<dbReference type="EMBL" id="QHJQ01000008">
    <property type="protein sequence ID" value="PXA03570.1"/>
    <property type="molecule type" value="Genomic_DNA"/>
</dbReference>
<keyword evidence="2" id="KW-1133">Transmembrane helix</keyword>
<keyword evidence="4" id="KW-1185">Reference proteome</keyword>
<evidence type="ECO:0000256" key="1">
    <source>
        <dbReference type="SAM" id="MobiDB-lite"/>
    </source>
</evidence>
<feature type="region of interest" description="Disordered" evidence="1">
    <location>
        <begin position="182"/>
        <end position="201"/>
    </location>
</feature>
<name>A0A317ZED3_9BACT</name>
<keyword evidence="2" id="KW-0812">Transmembrane</keyword>
<dbReference type="InParanoid" id="A0A317ZED3"/>
<sequence>MNASRSKSRLENSQTSGFALIASITIMAVLVLVGVTLYSLSSVATKSADIAAARTEAQANAKTALMMAIGDLQKHTGPDTRITAPADIYISSNDIPNTPKLVGAWRSWEGLNHDPSTGRPIAPDYTLKVQNSATGNGRFISWLISSATEGQNVDSPETLAYTTPTKVNNADTVPLLTAGDLNVDDDGSLPDSDNNNNPREIHVLPNETEDGGGYAWWVSPENQKARLKQSYEPRTQDEAGWSDLAKSHSVPDPSVFGLSDEILDDPEAYDLDGNSSRIARKALNLSSVDLLKDDNAAQPHLGFHDFSVTATGLLTNTATGGWRKDMSILTEKWDDIYSNYADAELPLFRYSPAPGDTSAVPKPTESNYDPDQSVLYPWSDYTQIGANKIPSTYHTASASWQSLVNFATYYKKITYDSGSKIGKAPFGWRPLINGNNGTGGVDEEDFYQHYHEQDINPVVARVQVIVQANTIPDPNPNEEEPRKNFRINLNAIPYVTLWNPYNVEINKSEPYVQDRWAESKNADIGVSTQRSLPITMGIINGTVPPPGEFSGTYKLFNGGNQGTIDGVTESYDYNIQENIDLGYGTGSGFGTRSQYYGIRAVTAWLPLEFNLKPGEVKIYSPAFGRDGAWSGGVRLKEGLNAGDDAGLTVHPPNLIDPEDNNTWKHLHKVQGRPRQELHSTDLVRFSLKTDRFTKPYSNQVLSTPGAGAYFQVGTPFYPRSLSDINNGEVAKGATLVRTNMVANPDWDWARKYWPSDELQEVSYYVNELEDDGDNPPWTNIFSISFGPRLTIGAGYGNTQGRPTKGVLQSSPFAENTFSTPEEETPFHPGNTAYDLSYSSMAKDSPLSPEVGTKGYIISGFQSGEGLSRLVMAEIPLKPMASLVELQSWNVRGKNPLPPFQYNLIGNSDATPLIQQNSVLPSDPYLTNVATNLQHDDAYCANHLLFDDWVFSSIAPLPTNFGSDISKDIETVYEEFLEGDFQLTNRAYQPIPEDRDLSAEDASALADSIINSPDGDGWQKIASRLVVDGMFNVNSTSIEAWRALLGHAREQEVAHHTENGMTLDSTKRDHVVSRHTVAADVEAGNNLGMGAEFPYGSEYSGFRTLSDDQLYELARLIVEQIRVRGPFLSLSEFINRQLSTTTLDLPLAGNEVNLALAGALQTALDRLSDDPLSALKNEGVNDQLSSETMDPSDSKLEDVGYAFEQAAEGFSTHGLPGWIRQADILRPLAPVLSARDDTFTIRAYGDKRDAAGNVIARAWCEATVQRSREYVDPVDEADFIDTPTSEKNRLFGRKYTIKSFRWLDEDEV</sequence>
<evidence type="ECO:0000256" key="2">
    <source>
        <dbReference type="SAM" id="Phobius"/>
    </source>
</evidence>
<protein>
    <submittedName>
        <fullName evidence="3">Uncharacterized protein</fullName>
    </submittedName>
</protein>
<evidence type="ECO:0000313" key="3">
    <source>
        <dbReference type="EMBL" id="PXA03570.1"/>
    </source>
</evidence>
<dbReference type="RefSeq" id="WP_146209353.1">
    <property type="nucleotide sequence ID" value="NZ_QHJQ01000008.1"/>
</dbReference>
<reference evidence="3 4" key="1">
    <citation type="submission" date="2018-05" db="EMBL/GenBank/DDBJ databases">
        <title>Coraliomargarita sinensis sp. nov., isolated from a marine solar saltern.</title>
        <authorList>
            <person name="Zhou L.Y."/>
        </authorList>
    </citation>
    <scope>NUCLEOTIDE SEQUENCE [LARGE SCALE GENOMIC DNA]</scope>
    <source>
        <strain evidence="3 4">WN38</strain>
    </source>
</reference>